<dbReference type="PANTHER" id="PTHR38496">
    <property type="entry name" value="TRANSMEMBRANE AND COILED-COIL DOMAIN-CONTAINING PROTEIN 2"/>
    <property type="match status" value="1"/>
</dbReference>
<dbReference type="GO" id="GO:0005634">
    <property type="term" value="C:nucleus"/>
    <property type="evidence" value="ECO:0007669"/>
    <property type="project" value="TreeGrafter"/>
</dbReference>
<feature type="non-terminal residue" evidence="2">
    <location>
        <position position="204"/>
    </location>
</feature>
<evidence type="ECO:0000256" key="1">
    <source>
        <dbReference type="SAM" id="Phobius"/>
    </source>
</evidence>
<feature type="transmembrane region" description="Helical" evidence="1">
    <location>
        <begin position="69"/>
        <end position="89"/>
    </location>
</feature>
<dbReference type="InterPro" id="IPR031697">
    <property type="entry name" value="TMCCDC2"/>
</dbReference>
<reference evidence="2 3" key="1">
    <citation type="journal article" date="2023" name="bioRxiv">
        <title>Conserved and derived expression patterns and positive selection on dental genes reveal complex evolutionary context of ever-growing rodent molars.</title>
        <authorList>
            <person name="Calamari Z.T."/>
            <person name="Song A."/>
            <person name="Cohen E."/>
            <person name="Akter M."/>
            <person name="Roy R.D."/>
            <person name="Hallikas O."/>
            <person name="Christensen M.M."/>
            <person name="Li P."/>
            <person name="Marangoni P."/>
            <person name="Jernvall J."/>
            <person name="Klein O.D."/>
        </authorList>
    </citation>
    <scope>NUCLEOTIDE SEQUENCE [LARGE SCALE GENOMIC DNA]</scope>
    <source>
        <strain evidence="2">V071</strain>
    </source>
</reference>
<feature type="transmembrane region" description="Helical" evidence="1">
    <location>
        <begin position="96"/>
        <end position="113"/>
    </location>
</feature>
<accession>A0AAW0ID81</accession>
<evidence type="ECO:0008006" key="4">
    <source>
        <dbReference type="Google" id="ProtNLM"/>
    </source>
</evidence>
<keyword evidence="1" id="KW-0812">Transmembrane</keyword>
<dbReference type="Pfam" id="PF15844">
    <property type="entry name" value="TMCCDC2"/>
    <property type="match status" value="1"/>
</dbReference>
<keyword evidence="3" id="KW-1185">Reference proteome</keyword>
<name>A0AAW0ID81_MYOGA</name>
<dbReference type="EMBL" id="JBBHLL010000152">
    <property type="protein sequence ID" value="KAK7812416.1"/>
    <property type="molecule type" value="Genomic_DNA"/>
</dbReference>
<organism evidence="2 3">
    <name type="scientific">Myodes glareolus</name>
    <name type="common">Bank vole</name>
    <name type="synonym">Clethrionomys glareolus</name>
    <dbReference type="NCBI Taxonomy" id="447135"/>
    <lineage>
        <taxon>Eukaryota</taxon>
        <taxon>Metazoa</taxon>
        <taxon>Chordata</taxon>
        <taxon>Craniata</taxon>
        <taxon>Vertebrata</taxon>
        <taxon>Euteleostomi</taxon>
        <taxon>Mammalia</taxon>
        <taxon>Eutheria</taxon>
        <taxon>Euarchontoglires</taxon>
        <taxon>Glires</taxon>
        <taxon>Rodentia</taxon>
        <taxon>Myomorpha</taxon>
        <taxon>Muroidea</taxon>
        <taxon>Cricetidae</taxon>
        <taxon>Arvicolinae</taxon>
        <taxon>Myodes</taxon>
    </lineage>
</organism>
<sequence length="204" mass="22389">IPEASAHVVPAAAVLKMPTSPTATSSWDNLLNALARSSIWNWLQATFVGESSVPQPTNLGILDNLAPTVQIILAISFLILLAIGLFSLWKRSVRSIQVVFKIVVFVITLYQLYKKGSDFFQALLANPEGSNRQIQDNSNIFLSLGLQEKILKKLQMVENKVRDLEGMIVSQKPSVKRDCSSEPYCSCSDCQSPLPTSGFTSTSE</sequence>
<gene>
    <name evidence="2" type="ORF">U0070_001514</name>
</gene>
<dbReference type="PANTHER" id="PTHR38496:SF1">
    <property type="entry name" value="TRANSMEMBRANE AND COILED-COIL DOMAIN-CONTAINING PROTEIN 2"/>
    <property type="match status" value="1"/>
</dbReference>
<comment type="caution">
    <text evidence="2">The sequence shown here is derived from an EMBL/GenBank/DDBJ whole genome shotgun (WGS) entry which is preliminary data.</text>
</comment>
<keyword evidence="1" id="KW-0472">Membrane</keyword>
<evidence type="ECO:0000313" key="3">
    <source>
        <dbReference type="Proteomes" id="UP001488838"/>
    </source>
</evidence>
<proteinExistence type="predicted"/>
<dbReference type="AlphaFoldDB" id="A0AAW0ID81"/>
<protein>
    <recommendedName>
        <fullName evidence="4">Transmembrane and coiled-coil domains 2</fullName>
    </recommendedName>
</protein>
<dbReference type="Proteomes" id="UP001488838">
    <property type="component" value="Unassembled WGS sequence"/>
</dbReference>
<evidence type="ECO:0000313" key="2">
    <source>
        <dbReference type="EMBL" id="KAK7812416.1"/>
    </source>
</evidence>
<feature type="non-terminal residue" evidence="2">
    <location>
        <position position="1"/>
    </location>
</feature>
<keyword evidence="1" id="KW-1133">Transmembrane helix</keyword>